<accession>A0A8X6HP58</accession>
<dbReference type="GO" id="GO:0003676">
    <property type="term" value="F:nucleic acid binding"/>
    <property type="evidence" value="ECO:0007669"/>
    <property type="project" value="InterPro"/>
</dbReference>
<organism evidence="2 3">
    <name type="scientific">Trichonephila clavata</name>
    <name type="common">Joro spider</name>
    <name type="synonym">Nephila clavata</name>
    <dbReference type="NCBI Taxonomy" id="2740835"/>
    <lineage>
        <taxon>Eukaryota</taxon>
        <taxon>Metazoa</taxon>
        <taxon>Ecdysozoa</taxon>
        <taxon>Arthropoda</taxon>
        <taxon>Chelicerata</taxon>
        <taxon>Arachnida</taxon>
        <taxon>Araneae</taxon>
        <taxon>Araneomorphae</taxon>
        <taxon>Entelegynae</taxon>
        <taxon>Araneoidea</taxon>
        <taxon>Nephilidae</taxon>
        <taxon>Trichonephila</taxon>
    </lineage>
</organism>
<reference evidence="2" key="1">
    <citation type="submission" date="2020-07" db="EMBL/GenBank/DDBJ databases">
        <title>Multicomponent nature underlies the extraordinary mechanical properties of spider dragline silk.</title>
        <authorList>
            <person name="Kono N."/>
            <person name="Nakamura H."/>
            <person name="Mori M."/>
            <person name="Yoshida Y."/>
            <person name="Ohtoshi R."/>
            <person name="Malay A.D."/>
            <person name="Moran D.A.P."/>
            <person name="Tomita M."/>
            <person name="Numata K."/>
            <person name="Arakawa K."/>
        </authorList>
    </citation>
    <scope>NUCLEOTIDE SEQUENCE</scope>
</reference>
<proteinExistence type="predicted"/>
<protein>
    <submittedName>
        <fullName evidence="2">Uncharacterized protein</fullName>
    </submittedName>
</protein>
<evidence type="ECO:0000313" key="3">
    <source>
        <dbReference type="Proteomes" id="UP000887116"/>
    </source>
</evidence>
<sequence length="130" mass="15017">MRRRCGLVCLKPGHMVEKCPSSVKCLIYGRRLCTLLYPKLRKENPSSLKEKGKRDKKKASRITSELTSEETQREGLAIIDILQREQSSESKEKTKWHFSSPSAPWYGGWLERMVRSINRFYKSALAKLVG</sequence>
<dbReference type="Proteomes" id="UP000887116">
    <property type="component" value="Unassembled WGS sequence"/>
</dbReference>
<comment type="caution">
    <text evidence="2">The sequence shown here is derived from an EMBL/GenBank/DDBJ whole genome shotgun (WGS) entry which is preliminary data.</text>
</comment>
<evidence type="ECO:0000313" key="2">
    <source>
        <dbReference type="EMBL" id="GFQ90264.1"/>
    </source>
</evidence>
<name>A0A8X6HP58_TRICU</name>
<feature type="region of interest" description="Disordered" evidence="1">
    <location>
        <begin position="45"/>
        <end position="70"/>
    </location>
</feature>
<dbReference type="AlphaFoldDB" id="A0A8X6HP58"/>
<evidence type="ECO:0000256" key="1">
    <source>
        <dbReference type="SAM" id="MobiDB-lite"/>
    </source>
</evidence>
<gene>
    <name evidence="2" type="ORF">TNCT_483871</name>
</gene>
<dbReference type="OrthoDB" id="5967017at2759"/>
<dbReference type="InterPro" id="IPR036397">
    <property type="entry name" value="RNaseH_sf"/>
</dbReference>
<dbReference type="EMBL" id="BMAO01033533">
    <property type="protein sequence ID" value="GFQ90264.1"/>
    <property type="molecule type" value="Genomic_DNA"/>
</dbReference>
<keyword evidence="3" id="KW-1185">Reference proteome</keyword>
<dbReference type="Gene3D" id="3.30.420.10">
    <property type="entry name" value="Ribonuclease H-like superfamily/Ribonuclease H"/>
    <property type="match status" value="1"/>
</dbReference>